<keyword evidence="2" id="KW-1185">Reference proteome</keyword>
<dbReference type="EnsemblPlants" id="OPUNC03G17820.3">
    <property type="protein sequence ID" value="OPUNC03G17820.3"/>
    <property type="gene ID" value="OPUNC03G17820"/>
</dbReference>
<reference evidence="1" key="1">
    <citation type="submission" date="2015-04" db="UniProtKB">
        <authorList>
            <consortium name="EnsemblPlants"/>
        </authorList>
    </citation>
    <scope>IDENTIFICATION</scope>
</reference>
<proteinExistence type="predicted"/>
<evidence type="ECO:0000313" key="1">
    <source>
        <dbReference type="EnsemblPlants" id="OPUNC03G17820.3"/>
    </source>
</evidence>
<dbReference type="Gramene" id="OPUNC03G17820.3">
    <property type="protein sequence ID" value="OPUNC03G17820.3"/>
    <property type="gene ID" value="OPUNC03G17820"/>
</dbReference>
<organism evidence="1">
    <name type="scientific">Oryza punctata</name>
    <name type="common">Red rice</name>
    <dbReference type="NCBI Taxonomy" id="4537"/>
    <lineage>
        <taxon>Eukaryota</taxon>
        <taxon>Viridiplantae</taxon>
        <taxon>Streptophyta</taxon>
        <taxon>Embryophyta</taxon>
        <taxon>Tracheophyta</taxon>
        <taxon>Spermatophyta</taxon>
        <taxon>Magnoliopsida</taxon>
        <taxon>Liliopsida</taxon>
        <taxon>Poales</taxon>
        <taxon>Poaceae</taxon>
        <taxon>BOP clade</taxon>
        <taxon>Oryzoideae</taxon>
        <taxon>Oryzeae</taxon>
        <taxon>Oryzinae</taxon>
        <taxon>Oryza</taxon>
    </lineage>
</organism>
<reference evidence="1" key="2">
    <citation type="submission" date="2018-05" db="EMBL/GenBank/DDBJ databases">
        <title>OpunRS2 (Oryza punctata Reference Sequence Version 2).</title>
        <authorList>
            <person name="Zhang J."/>
            <person name="Kudrna D."/>
            <person name="Lee S."/>
            <person name="Talag J."/>
            <person name="Welchert J."/>
            <person name="Wing R.A."/>
        </authorList>
    </citation>
    <scope>NUCLEOTIDE SEQUENCE [LARGE SCALE GENOMIC DNA]</scope>
</reference>
<protein>
    <submittedName>
        <fullName evidence="1">Uncharacterized protein</fullName>
    </submittedName>
</protein>
<name>A0A0E0KE58_ORYPU</name>
<evidence type="ECO:0000313" key="2">
    <source>
        <dbReference type="Proteomes" id="UP000026962"/>
    </source>
</evidence>
<dbReference type="Proteomes" id="UP000026962">
    <property type="component" value="Chromosome 3"/>
</dbReference>
<sequence length="81" mass="9073">MSMEKGYKGAIEQLEFLAHIAENASGLELSTIDTVEALWNDIFGSELSISLVLEHHVRDISLEHHVRDVAASYLRERLAPV</sequence>
<dbReference type="AlphaFoldDB" id="A0A0E0KE58"/>
<accession>A0A0E0KE58</accession>